<dbReference type="Gene3D" id="3.30.450.20">
    <property type="entry name" value="PAS domain"/>
    <property type="match status" value="3"/>
</dbReference>
<dbReference type="InterPro" id="IPR035965">
    <property type="entry name" value="PAS-like_dom_sf"/>
</dbReference>
<protein>
    <recommendedName>
        <fullName evidence="2">PAS domain-containing protein</fullName>
    </recommendedName>
</protein>
<dbReference type="PRINTS" id="PR01590">
    <property type="entry name" value="HTHFIS"/>
</dbReference>
<dbReference type="InterPro" id="IPR000014">
    <property type="entry name" value="PAS"/>
</dbReference>
<dbReference type="InterPro" id="IPR011785">
    <property type="entry name" value="Tscrpt_reg_PpsR-CrtJ"/>
</dbReference>
<dbReference type="Gene3D" id="1.20.5.430">
    <property type="match status" value="1"/>
</dbReference>
<sequence>MHMRRCASAESGLCRRRAPRGQEKTSDWEAAGPAVYGRVTSRGTKYWNSGAIPLIAPEMLGEIIATACDLAIVISPEGRILSVVVNKDHHAHGRIDHWEGRDIRDVLTPDSRPKLEARLELFAQDRDISGAVELNHADGAGWSFPVRYSFHAIGPDGGTLLMLGRDLRPIAEMQMQLIEAQMALERDYETQREYDTRYRVLTEATRDAFVFIGTKSGRVVDANPVACDLLDVERAELIGNAFAQEFEGRRRAEFLEALTRATMSPEAHPIALETRRSRVRIKLRPVAFRAAGEPLILCRLDPAEAREPNGGEMGGTLLAFYRQGVDALVFTDPQGVILAANDSFLGLTDAPHAGAVKGRSLGDYLVRGSVDLRVLVENAARSGQMRMFATKLSGEYGTQVSVEISATYLKDQASPCIVFVIRDASRMESVRKPGVAVSDDAMRSVMELVGSANLKDIVAETTDVVEKMCIETAVELTRNNRVAAAEMLGLSRQSLYVKLRKYGLLNRDGGDH</sequence>
<dbReference type="eggNOG" id="COG3829">
    <property type="taxonomic scope" value="Bacteria"/>
</dbReference>
<dbReference type="EMBL" id="AP014800">
    <property type="protein sequence ID" value="BAQ67379.1"/>
    <property type="molecule type" value="Genomic_DNA"/>
</dbReference>
<reference evidence="3 4" key="1">
    <citation type="submission" date="2015-02" db="EMBL/GenBank/DDBJ databases">
        <title>Genome sequene of Rhodovulum sulfidophilum DSM 2351.</title>
        <authorList>
            <person name="Nagao N."/>
        </authorList>
    </citation>
    <scope>NUCLEOTIDE SEQUENCE [LARGE SCALE GENOMIC DNA]</scope>
    <source>
        <strain evidence="3 4">DSM 2351</strain>
    </source>
</reference>
<evidence type="ECO:0000259" key="2">
    <source>
        <dbReference type="PROSITE" id="PS50112"/>
    </source>
</evidence>
<dbReference type="Gene3D" id="1.10.10.60">
    <property type="entry name" value="Homeodomain-like"/>
    <property type="match status" value="1"/>
</dbReference>
<dbReference type="Pfam" id="PF02954">
    <property type="entry name" value="HTH_8"/>
    <property type="match status" value="1"/>
</dbReference>
<evidence type="ECO:0000313" key="4">
    <source>
        <dbReference type="Proteomes" id="UP000064912"/>
    </source>
</evidence>
<evidence type="ECO:0000256" key="1">
    <source>
        <dbReference type="SAM" id="MobiDB-lite"/>
    </source>
</evidence>
<dbReference type="AlphaFoldDB" id="A0A0D6AY62"/>
<feature type="region of interest" description="Disordered" evidence="1">
    <location>
        <begin position="1"/>
        <end position="28"/>
    </location>
</feature>
<dbReference type="SMART" id="SM00091">
    <property type="entry name" value="PAS"/>
    <property type="match status" value="3"/>
</dbReference>
<dbReference type="InterPro" id="IPR009057">
    <property type="entry name" value="Homeodomain-like_sf"/>
</dbReference>
<dbReference type="PROSITE" id="PS50112">
    <property type="entry name" value="PAS"/>
    <property type="match status" value="1"/>
</dbReference>
<dbReference type="SUPFAM" id="SSF55785">
    <property type="entry name" value="PYP-like sensor domain (PAS domain)"/>
    <property type="match status" value="2"/>
</dbReference>
<dbReference type="Pfam" id="PF13426">
    <property type="entry name" value="PAS_9"/>
    <property type="match status" value="2"/>
</dbReference>
<dbReference type="InterPro" id="IPR002197">
    <property type="entry name" value="HTH_Fis"/>
</dbReference>
<dbReference type="PATRIC" id="fig|35806.4.peg.211"/>
<gene>
    <name evidence="3" type="ORF">NHU_00208</name>
</gene>
<evidence type="ECO:0000313" key="3">
    <source>
        <dbReference type="EMBL" id="BAQ67379.1"/>
    </source>
</evidence>
<dbReference type="SUPFAM" id="SSF46689">
    <property type="entry name" value="Homeodomain-like"/>
    <property type="match status" value="1"/>
</dbReference>
<dbReference type="NCBIfam" id="TIGR02040">
    <property type="entry name" value="PpsR-CrtJ"/>
    <property type="match status" value="1"/>
</dbReference>
<accession>A0A0D6AY62</accession>
<organism evidence="3 4">
    <name type="scientific">Rhodovulum sulfidophilum</name>
    <name type="common">Rhodobacter sulfidophilus</name>
    <dbReference type="NCBI Taxonomy" id="35806"/>
    <lineage>
        <taxon>Bacteria</taxon>
        <taxon>Pseudomonadati</taxon>
        <taxon>Pseudomonadota</taxon>
        <taxon>Alphaproteobacteria</taxon>
        <taxon>Rhodobacterales</taxon>
        <taxon>Paracoccaceae</taxon>
        <taxon>Rhodovulum</taxon>
    </lineage>
</organism>
<feature type="domain" description="PAS" evidence="2">
    <location>
        <begin position="194"/>
        <end position="266"/>
    </location>
</feature>
<dbReference type="CDD" id="cd00130">
    <property type="entry name" value="PAS"/>
    <property type="match status" value="2"/>
</dbReference>
<name>A0A0D6AY62_RHOSU</name>
<dbReference type="Proteomes" id="UP000064912">
    <property type="component" value="Chromosome"/>
</dbReference>
<proteinExistence type="predicted"/>
<dbReference type="KEGG" id="rsu:NHU_00208"/>
<dbReference type="GO" id="GO:0043565">
    <property type="term" value="F:sequence-specific DNA binding"/>
    <property type="evidence" value="ECO:0007669"/>
    <property type="project" value="InterPro"/>
</dbReference>